<comment type="subcellular location">
    <subcellularLocation>
        <location evidence="1">Membrane</location>
        <topology evidence="1">Multi-pass membrane protein</topology>
    </subcellularLocation>
</comment>
<gene>
    <name evidence="7" type="ORF">C725_2747</name>
</gene>
<dbReference type="Pfam" id="PF12698">
    <property type="entry name" value="ABC2_membrane_3"/>
    <property type="match status" value="1"/>
</dbReference>
<sequence length="490" mass="51526">MMSAAFLRAVLVVARRDIVATVMSRGFLIWLATPIIALAFGLLIGVLTGGNTAKDEPAAAAVLDPGGNFAPWISDTARQERARSRYATLRSRFEALRPGEDLPAALERPAALLGEDDLEGLADGGLERIEAASELGADEMAAALGIDRGEPVLTVVDPAGDPRTQAMRLLRPGSDRFGAVLLVEDGELTILRRSPSTDIARLRVIAARAWDRRMAEEMGLTRQLDALRAAAPALSIETVPARADAAQGPARDQAAEGLGTGAVMALFMLISLLAGALLSNMVEEKGNKVIEILVAAVPIPAIFAGKLIAMVAVSLIGICVWGVIFGGGAAVALGQLPDGIVPDPARGWPMFLALVLGFFICAYLIYGALFLGIGSLCSSIREVQTLSMPITILQMVILVMVLQGISAGAGAMQAALSWFPLSAPYMMAARAAGGTDLLMFAGAYLWQLTFAGGVIFVASRLFRFGVLRSGPPPTLKQLSRSAGSWLRRSP</sequence>
<keyword evidence="4 5" id="KW-0472">Membrane</keyword>
<feature type="transmembrane region" description="Helical" evidence="5">
    <location>
        <begin position="257"/>
        <end position="277"/>
    </location>
</feature>
<keyword evidence="3 5" id="KW-1133">Transmembrane helix</keyword>
<feature type="transmembrane region" description="Helical" evidence="5">
    <location>
        <begin position="437"/>
        <end position="458"/>
    </location>
</feature>
<dbReference type="EMBL" id="AMRV01000013">
    <property type="protein sequence ID" value="EMD81851.1"/>
    <property type="molecule type" value="Genomic_DNA"/>
</dbReference>
<dbReference type="InterPro" id="IPR013525">
    <property type="entry name" value="ABC2_TM"/>
</dbReference>
<evidence type="ECO:0000256" key="1">
    <source>
        <dbReference type="ARBA" id="ARBA00004141"/>
    </source>
</evidence>
<reference evidence="7 8" key="1">
    <citation type="journal article" date="2013" name="Genome Announc.">
        <title>Draft Genome Sequence of Strain JLT2015T, Belonging to the Family Sphingomonadaceae of the Alphaproteobacteria.</title>
        <authorList>
            <person name="Tang K."/>
            <person name="Liu K."/>
            <person name="Li S."/>
            <person name="Jiao N."/>
        </authorList>
    </citation>
    <scope>NUCLEOTIDE SEQUENCE [LARGE SCALE GENOMIC DNA]</scope>
    <source>
        <strain evidence="7 8">JLT2015</strain>
    </source>
</reference>
<protein>
    <submittedName>
        <fullName evidence="7">ABC-type Na+ efflux pump permease</fullName>
    </submittedName>
</protein>
<accession>M2TJP2</accession>
<dbReference type="RefSeq" id="WP_008603711.1">
    <property type="nucleotide sequence ID" value="NZ_AMRV01000013.1"/>
</dbReference>
<evidence type="ECO:0000313" key="8">
    <source>
        <dbReference type="Proteomes" id="UP000011717"/>
    </source>
</evidence>
<feature type="transmembrane region" description="Helical" evidence="5">
    <location>
        <begin position="348"/>
        <end position="371"/>
    </location>
</feature>
<evidence type="ECO:0000259" key="6">
    <source>
        <dbReference type="Pfam" id="PF12698"/>
    </source>
</evidence>
<organism evidence="7 8">
    <name type="scientific">Pacificimonas flava</name>
    <dbReference type="NCBI Taxonomy" id="1234595"/>
    <lineage>
        <taxon>Bacteria</taxon>
        <taxon>Pseudomonadati</taxon>
        <taxon>Pseudomonadota</taxon>
        <taxon>Alphaproteobacteria</taxon>
        <taxon>Sphingomonadales</taxon>
        <taxon>Sphingosinicellaceae</taxon>
        <taxon>Pacificimonas</taxon>
    </lineage>
</organism>
<comment type="caution">
    <text evidence="7">The sequence shown here is derived from an EMBL/GenBank/DDBJ whole genome shotgun (WGS) entry which is preliminary data.</text>
</comment>
<name>M2TJP2_9SPHN</name>
<proteinExistence type="predicted"/>
<dbReference type="GO" id="GO:0016020">
    <property type="term" value="C:membrane"/>
    <property type="evidence" value="ECO:0007669"/>
    <property type="project" value="UniProtKB-SubCell"/>
</dbReference>
<feature type="transmembrane region" description="Helical" evidence="5">
    <location>
        <begin position="26"/>
        <end position="47"/>
    </location>
</feature>
<evidence type="ECO:0000313" key="7">
    <source>
        <dbReference type="EMBL" id="EMD81851.1"/>
    </source>
</evidence>
<feature type="transmembrane region" description="Helical" evidence="5">
    <location>
        <begin position="392"/>
        <end position="417"/>
    </location>
</feature>
<evidence type="ECO:0000256" key="4">
    <source>
        <dbReference type="ARBA" id="ARBA00023136"/>
    </source>
</evidence>
<feature type="domain" description="ABC-2 type transporter transmembrane" evidence="6">
    <location>
        <begin position="252"/>
        <end position="457"/>
    </location>
</feature>
<keyword evidence="2 5" id="KW-0812">Transmembrane</keyword>
<evidence type="ECO:0000256" key="3">
    <source>
        <dbReference type="ARBA" id="ARBA00022989"/>
    </source>
</evidence>
<feature type="transmembrane region" description="Helical" evidence="5">
    <location>
        <begin position="289"/>
        <end position="308"/>
    </location>
</feature>
<evidence type="ECO:0000256" key="5">
    <source>
        <dbReference type="SAM" id="Phobius"/>
    </source>
</evidence>
<feature type="transmembrane region" description="Helical" evidence="5">
    <location>
        <begin position="315"/>
        <end position="336"/>
    </location>
</feature>
<dbReference type="AlphaFoldDB" id="M2TJP2"/>
<keyword evidence="8" id="KW-1185">Reference proteome</keyword>
<dbReference type="GO" id="GO:0140359">
    <property type="term" value="F:ABC-type transporter activity"/>
    <property type="evidence" value="ECO:0007669"/>
    <property type="project" value="InterPro"/>
</dbReference>
<evidence type="ECO:0000256" key="2">
    <source>
        <dbReference type="ARBA" id="ARBA00022692"/>
    </source>
</evidence>
<dbReference type="OrthoDB" id="7388589at2"/>
<dbReference type="Proteomes" id="UP000011717">
    <property type="component" value="Unassembled WGS sequence"/>
</dbReference>